<dbReference type="EMBL" id="JADOUE010000001">
    <property type="protein sequence ID" value="MBG6121439.1"/>
    <property type="molecule type" value="Genomic_DNA"/>
</dbReference>
<dbReference type="InterPro" id="IPR007423">
    <property type="entry name" value="Sel_put"/>
</dbReference>
<comment type="caution">
    <text evidence="1">The sequence shown here is derived from an EMBL/GenBank/DDBJ whole genome shotgun (WGS) entry which is preliminary data.</text>
</comment>
<protein>
    <submittedName>
        <fullName evidence="1">Uncharacterized short protein YbdD (DUF466 family)</fullName>
    </submittedName>
</protein>
<dbReference type="AlphaFoldDB" id="A0A931GXF5"/>
<gene>
    <name evidence="1" type="ORF">IW254_000408</name>
</gene>
<sequence>MALRLSTAPQPRTTTRHARGWASATVKVLASVRWYVKELMGDNDYAKYCDHFRAHHPGEEPLSEREFWKARWAHQDANPQGRCC</sequence>
<reference evidence="1" key="1">
    <citation type="submission" date="2020-11" db="EMBL/GenBank/DDBJ databases">
        <title>Sequencing the genomes of 1000 actinobacteria strains.</title>
        <authorList>
            <person name="Klenk H.-P."/>
        </authorList>
    </citation>
    <scope>NUCLEOTIDE SEQUENCE</scope>
    <source>
        <strain evidence="1">DSM 45632</strain>
    </source>
</reference>
<evidence type="ECO:0000313" key="1">
    <source>
        <dbReference type="EMBL" id="MBG6121439.1"/>
    </source>
</evidence>
<proteinExistence type="predicted"/>
<dbReference type="RefSeq" id="WP_196824000.1">
    <property type="nucleotide sequence ID" value="NZ_CP046980.1"/>
</dbReference>
<organism evidence="1 2">
    <name type="scientific">Corynebacterium aquatimens</name>
    <dbReference type="NCBI Taxonomy" id="1190508"/>
    <lineage>
        <taxon>Bacteria</taxon>
        <taxon>Bacillati</taxon>
        <taxon>Actinomycetota</taxon>
        <taxon>Actinomycetes</taxon>
        <taxon>Mycobacteriales</taxon>
        <taxon>Corynebacteriaceae</taxon>
        <taxon>Corynebacterium</taxon>
    </lineage>
</organism>
<keyword evidence="2" id="KW-1185">Reference proteome</keyword>
<name>A0A931GXF5_9CORY</name>
<accession>A0A931GXF5</accession>
<dbReference type="Proteomes" id="UP000658613">
    <property type="component" value="Unassembled WGS sequence"/>
</dbReference>
<evidence type="ECO:0000313" key="2">
    <source>
        <dbReference type="Proteomes" id="UP000658613"/>
    </source>
</evidence>
<dbReference type="Pfam" id="PF04328">
    <property type="entry name" value="Sel_put"/>
    <property type="match status" value="1"/>
</dbReference>